<feature type="compositionally biased region" description="Acidic residues" evidence="1">
    <location>
        <begin position="99"/>
        <end position="137"/>
    </location>
</feature>
<reference evidence="3 4" key="1">
    <citation type="journal article" date="2010" name="Nature">
        <title>Genome sequence of the palaeopolyploid soybean.</title>
        <authorList>
            <person name="Schmutz J."/>
            <person name="Cannon S.B."/>
            <person name="Schlueter J."/>
            <person name="Ma J."/>
            <person name="Mitros T."/>
            <person name="Nelson W."/>
            <person name="Hyten D.L."/>
            <person name="Song Q."/>
            <person name="Thelen J.J."/>
            <person name="Cheng J."/>
            <person name="Xu D."/>
            <person name="Hellsten U."/>
            <person name="May G.D."/>
            <person name="Yu Y."/>
            <person name="Sakurai T."/>
            <person name="Umezawa T."/>
            <person name="Bhattacharyya M.K."/>
            <person name="Sandhu D."/>
            <person name="Valliyodan B."/>
            <person name="Lindquist E."/>
            <person name="Peto M."/>
            <person name="Grant D."/>
            <person name="Shu S."/>
            <person name="Goodstein D."/>
            <person name="Barry K."/>
            <person name="Futrell-Griggs M."/>
            <person name="Abernathy B."/>
            <person name="Du J."/>
            <person name="Tian Z."/>
            <person name="Zhu L."/>
            <person name="Gill N."/>
            <person name="Joshi T."/>
            <person name="Libault M."/>
            <person name="Sethuraman A."/>
            <person name="Zhang X.-C."/>
            <person name="Shinozaki K."/>
            <person name="Nguyen H.T."/>
            <person name="Wing R.A."/>
            <person name="Cregan P."/>
            <person name="Specht J."/>
            <person name="Grimwood J."/>
            <person name="Rokhsar D."/>
            <person name="Stacey G."/>
            <person name="Shoemaker R.C."/>
            <person name="Jackson S.A."/>
        </authorList>
    </citation>
    <scope>NUCLEOTIDE SEQUENCE [LARGE SCALE GENOMIC DNA]</scope>
    <source>
        <strain evidence="4">cv. Williams 82</strain>
        <tissue evidence="3">Callus</tissue>
    </source>
</reference>
<protein>
    <submittedName>
        <fullName evidence="3 4">Uncharacterized protein</fullName>
    </submittedName>
</protein>
<dbReference type="EnsemblPlants" id="KRH00255">
    <property type="protein sequence ID" value="KRH00255"/>
    <property type="gene ID" value="GLYMA_18G202000"/>
</dbReference>
<dbReference type="AlphaFoldDB" id="A0A0R0HCH0"/>
<evidence type="ECO:0000313" key="5">
    <source>
        <dbReference type="Proteomes" id="UP000008827"/>
    </source>
</evidence>
<evidence type="ECO:0000313" key="4">
    <source>
        <dbReference type="EnsemblPlants" id="KRH00255"/>
    </source>
</evidence>
<dbReference type="Proteomes" id="UP000008827">
    <property type="component" value="Chromosome 12"/>
</dbReference>
<proteinExistence type="predicted"/>
<name>A0A0R0HCH0_SOYBN</name>
<dbReference type="EnsemblPlants" id="KRH25475">
    <property type="protein sequence ID" value="KRH25475"/>
    <property type="gene ID" value="GLYMA_12G106100"/>
</dbReference>
<reference evidence="3" key="3">
    <citation type="submission" date="2018-07" db="EMBL/GenBank/DDBJ databases">
        <title>WGS assembly of Glycine max.</title>
        <authorList>
            <person name="Schmutz J."/>
            <person name="Cannon S."/>
            <person name="Schlueter J."/>
            <person name="Ma J."/>
            <person name="Mitros T."/>
            <person name="Nelson W."/>
            <person name="Hyten D."/>
            <person name="Song Q."/>
            <person name="Thelen J."/>
            <person name="Cheng J."/>
            <person name="Xu D."/>
            <person name="Hellsten U."/>
            <person name="May G."/>
            <person name="Yu Y."/>
            <person name="Sakurai T."/>
            <person name="Umezawa T."/>
            <person name="Bhattacharyya M."/>
            <person name="Sandhu D."/>
            <person name="Valliyodan B."/>
            <person name="Lindquist E."/>
            <person name="Peto M."/>
            <person name="Grant D."/>
            <person name="Shu S."/>
            <person name="Goodstein D."/>
            <person name="Barry K."/>
            <person name="Futrell-Griggs M."/>
            <person name="Abernathy B."/>
            <person name="Du J."/>
            <person name="Tian Z."/>
            <person name="Zhu L."/>
            <person name="Gill N."/>
            <person name="Joshi T."/>
            <person name="Libault M."/>
            <person name="Sethuraman A."/>
            <person name="Zhang X."/>
            <person name="Shinozaki K."/>
            <person name="Nguyen H."/>
            <person name="Wing R."/>
            <person name="Cregan P."/>
            <person name="Specht J."/>
            <person name="Grimwood J."/>
            <person name="Rokhsar D."/>
            <person name="Stacey G."/>
            <person name="Shoemaker R."/>
            <person name="Jackson S."/>
        </authorList>
    </citation>
    <scope>NUCLEOTIDE SEQUENCE</scope>
    <source>
        <tissue evidence="3">Callus</tissue>
    </source>
</reference>
<evidence type="ECO:0000313" key="2">
    <source>
        <dbReference type="EMBL" id="KRH00255.1"/>
    </source>
</evidence>
<keyword evidence="5" id="KW-1185">Reference proteome</keyword>
<dbReference type="Gramene" id="KRH25475">
    <property type="protein sequence ID" value="KRH25475"/>
    <property type="gene ID" value="GLYMA_12G106100"/>
</dbReference>
<sequence>MENKGKSVKVEDLQNERVEDSFDSIQYERVEDSFDGLQSDTNIALQEDKMQKHGDCVEASSKATKDFDLNIKADCGFDLNEYPVEEEEEGEGGGGGGDGDGDGEEEVDGEGEGEVEGEGEGEGEVEGEGEGEVEGEGENVVNKMLKIYLPNLN</sequence>
<dbReference type="EMBL" id="CM000851">
    <property type="protein sequence ID" value="KRH00255.1"/>
    <property type="molecule type" value="Genomic_DNA"/>
</dbReference>
<organism evidence="3">
    <name type="scientific">Glycine max</name>
    <name type="common">Soybean</name>
    <name type="synonym">Glycine hispida</name>
    <dbReference type="NCBI Taxonomy" id="3847"/>
    <lineage>
        <taxon>Eukaryota</taxon>
        <taxon>Viridiplantae</taxon>
        <taxon>Streptophyta</taxon>
        <taxon>Embryophyta</taxon>
        <taxon>Tracheophyta</taxon>
        <taxon>Spermatophyta</taxon>
        <taxon>Magnoliopsida</taxon>
        <taxon>eudicotyledons</taxon>
        <taxon>Gunneridae</taxon>
        <taxon>Pentapetalae</taxon>
        <taxon>rosids</taxon>
        <taxon>fabids</taxon>
        <taxon>Fabales</taxon>
        <taxon>Fabaceae</taxon>
        <taxon>Papilionoideae</taxon>
        <taxon>50 kb inversion clade</taxon>
        <taxon>NPAAA clade</taxon>
        <taxon>indigoferoid/millettioid clade</taxon>
        <taxon>Phaseoleae</taxon>
        <taxon>Glycine</taxon>
        <taxon>Glycine subgen. Soja</taxon>
    </lineage>
</organism>
<accession>A0A0R0HCH0</accession>
<feature type="region of interest" description="Disordered" evidence="1">
    <location>
        <begin position="79"/>
        <end position="142"/>
    </location>
</feature>
<dbReference type="EMBL" id="CM000845">
    <property type="protein sequence ID" value="KRH25475.1"/>
    <property type="molecule type" value="Genomic_DNA"/>
</dbReference>
<dbReference type="Gramene" id="KRH00255">
    <property type="protein sequence ID" value="KRH00255"/>
    <property type="gene ID" value="GLYMA_18G202000"/>
</dbReference>
<evidence type="ECO:0000313" key="3">
    <source>
        <dbReference type="EMBL" id="KRH25475.1"/>
    </source>
</evidence>
<evidence type="ECO:0000256" key="1">
    <source>
        <dbReference type="SAM" id="MobiDB-lite"/>
    </source>
</evidence>
<dbReference type="Proteomes" id="UP000008827">
    <property type="component" value="Chromosome 18"/>
</dbReference>
<reference evidence="4" key="2">
    <citation type="submission" date="2018-02" db="UniProtKB">
        <authorList>
            <consortium name="EnsemblPlants"/>
        </authorList>
    </citation>
    <scope>IDENTIFICATION</scope>
    <source>
        <strain evidence="4">Williams 82</strain>
    </source>
</reference>
<gene>
    <name evidence="3" type="ORF">GLYMA_12G106100</name>
    <name evidence="2" type="ORF">GLYMA_18G202000</name>
</gene>
<dbReference type="InParanoid" id="A0A0R0HCH0"/>